<dbReference type="GO" id="GO:0006882">
    <property type="term" value="P:intracellular zinc ion homeostasis"/>
    <property type="evidence" value="ECO:0007669"/>
    <property type="project" value="EnsemblFungi"/>
</dbReference>
<feature type="transmembrane region" description="Helical" evidence="13">
    <location>
        <begin position="577"/>
        <end position="598"/>
    </location>
</feature>
<dbReference type="SUPFAM" id="SSF81653">
    <property type="entry name" value="Calcium ATPase, transduction domain A"/>
    <property type="match status" value="1"/>
</dbReference>
<feature type="transmembrane region" description="Helical" evidence="13">
    <location>
        <begin position="357"/>
        <end position="377"/>
    </location>
</feature>
<dbReference type="OMA" id="SGWKDPL"/>
<evidence type="ECO:0000256" key="8">
    <source>
        <dbReference type="ARBA" id="ARBA00022842"/>
    </source>
</evidence>
<dbReference type="PRINTS" id="PR00119">
    <property type="entry name" value="CATATPASE"/>
</dbReference>
<dbReference type="PANTHER" id="PTHR45630">
    <property type="entry name" value="CATION-TRANSPORTING ATPASE-RELATED"/>
    <property type="match status" value="1"/>
</dbReference>
<keyword evidence="6 13" id="KW-0547">Nucleotide-binding</keyword>
<dbReference type="GeneID" id="19466099"/>
<keyword evidence="8 13" id="KW-0460">Magnesium</keyword>
<evidence type="ECO:0000256" key="7">
    <source>
        <dbReference type="ARBA" id="ARBA00022840"/>
    </source>
</evidence>
<evidence type="ECO:0000256" key="6">
    <source>
        <dbReference type="ARBA" id="ARBA00022741"/>
    </source>
</evidence>
<dbReference type="InterPro" id="IPR047821">
    <property type="entry name" value="P5B-type_ATPase"/>
</dbReference>
<gene>
    <name evidence="17" type="ORF">GLAREA_07046</name>
</gene>
<dbReference type="SFLD" id="SFLDS00003">
    <property type="entry name" value="Haloacid_Dehalogenase"/>
    <property type="match status" value="1"/>
</dbReference>
<keyword evidence="4 13" id="KW-0812">Transmembrane</keyword>
<dbReference type="GO" id="GO:0030026">
    <property type="term" value="P:intracellular manganese ion homeostasis"/>
    <property type="evidence" value="ECO:0007669"/>
    <property type="project" value="EnsemblFungi"/>
</dbReference>
<dbReference type="InterPro" id="IPR008250">
    <property type="entry name" value="ATPase_P-typ_transduc_dom_A_sf"/>
</dbReference>
<dbReference type="GO" id="GO:0015662">
    <property type="term" value="F:P-type ion transporter activity"/>
    <property type="evidence" value="ECO:0007669"/>
    <property type="project" value="InterPro"/>
</dbReference>
<dbReference type="FunFam" id="2.70.150.10:FF:000119">
    <property type="entry name" value="Cation-transporting ATPase"/>
    <property type="match status" value="1"/>
</dbReference>
<dbReference type="PANTHER" id="PTHR45630:SF8">
    <property type="entry name" value="CATION-TRANSPORTING ATPASE"/>
    <property type="match status" value="1"/>
</dbReference>
<evidence type="ECO:0000313" key="18">
    <source>
        <dbReference type="Proteomes" id="UP000016922"/>
    </source>
</evidence>
<dbReference type="NCBIfam" id="TIGR01657">
    <property type="entry name" value="P-ATPase-V"/>
    <property type="match status" value="1"/>
</dbReference>
<organism evidence="17 18">
    <name type="scientific">Glarea lozoyensis (strain ATCC 20868 / MF5171)</name>
    <dbReference type="NCBI Taxonomy" id="1116229"/>
    <lineage>
        <taxon>Eukaryota</taxon>
        <taxon>Fungi</taxon>
        <taxon>Dikarya</taxon>
        <taxon>Ascomycota</taxon>
        <taxon>Pezizomycotina</taxon>
        <taxon>Leotiomycetes</taxon>
        <taxon>Helotiales</taxon>
        <taxon>Helotiaceae</taxon>
        <taxon>Glarea</taxon>
    </lineage>
</organism>
<evidence type="ECO:0000256" key="2">
    <source>
        <dbReference type="ARBA" id="ARBA00006000"/>
    </source>
</evidence>
<keyword evidence="9 13" id="KW-1278">Translocase</keyword>
<dbReference type="GO" id="GO:0005524">
    <property type="term" value="F:ATP binding"/>
    <property type="evidence" value="ECO:0007669"/>
    <property type="project" value="UniProtKB-UniRule"/>
</dbReference>
<dbReference type="NCBIfam" id="TIGR01494">
    <property type="entry name" value="ATPase_P-type"/>
    <property type="match status" value="1"/>
</dbReference>
<dbReference type="EMBL" id="KE145357">
    <property type="protein sequence ID" value="EPE34033.1"/>
    <property type="molecule type" value="Genomic_DNA"/>
</dbReference>
<dbReference type="Gene3D" id="3.40.1110.10">
    <property type="entry name" value="Calcium-transporting ATPase, cytoplasmic domain N"/>
    <property type="match status" value="1"/>
</dbReference>
<dbReference type="SUPFAM" id="SSF81665">
    <property type="entry name" value="Calcium ATPase, transmembrane domain M"/>
    <property type="match status" value="1"/>
</dbReference>
<dbReference type="Pfam" id="PF12409">
    <property type="entry name" value="P5-ATPase"/>
    <property type="match status" value="2"/>
</dbReference>
<dbReference type="Pfam" id="PF00122">
    <property type="entry name" value="E1-E2_ATPase"/>
    <property type="match status" value="1"/>
</dbReference>
<dbReference type="InterPro" id="IPR023299">
    <property type="entry name" value="ATPase_P-typ_cyto_dom_N"/>
</dbReference>
<name>S3E6M2_GLAL2</name>
<evidence type="ECO:0000256" key="10">
    <source>
        <dbReference type="ARBA" id="ARBA00022989"/>
    </source>
</evidence>
<evidence type="ECO:0000256" key="14">
    <source>
        <dbReference type="SAM" id="MobiDB-lite"/>
    </source>
</evidence>
<evidence type="ECO:0000256" key="4">
    <source>
        <dbReference type="ARBA" id="ARBA00022692"/>
    </source>
</evidence>
<accession>S3E6M2</accession>
<dbReference type="GO" id="GO:1903135">
    <property type="term" value="F:cupric ion binding"/>
    <property type="evidence" value="ECO:0007669"/>
    <property type="project" value="EnsemblFungi"/>
</dbReference>
<dbReference type="GO" id="GO:0019829">
    <property type="term" value="F:ATPase-coupled monoatomic cation transmembrane transporter activity"/>
    <property type="evidence" value="ECO:0007669"/>
    <property type="project" value="UniProtKB-UniRule"/>
</dbReference>
<dbReference type="InterPro" id="IPR018303">
    <property type="entry name" value="ATPase_P-typ_P_site"/>
</dbReference>
<keyword evidence="11 13" id="KW-0472">Membrane</keyword>
<comment type="subcellular location">
    <subcellularLocation>
        <location evidence="1 13">Membrane</location>
        <topology evidence="1 13">Multi-pass membrane protein</topology>
    </subcellularLocation>
</comment>
<dbReference type="GO" id="GO:0016887">
    <property type="term" value="F:ATP hydrolysis activity"/>
    <property type="evidence" value="ECO:0007669"/>
    <property type="project" value="InterPro"/>
</dbReference>
<dbReference type="InterPro" id="IPR047819">
    <property type="entry name" value="P5A-ATPase_N"/>
</dbReference>
<comment type="caution">
    <text evidence="13">Lacks conserved residue(s) required for the propagation of feature annotation.</text>
</comment>
<feature type="transmembrane region" description="Helical" evidence="13">
    <location>
        <begin position="194"/>
        <end position="212"/>
    </location>
</feature>
<dbReference type="GO" id="GO:0000329">
    <property type="term" value="C:fungal-type vacuole membrane"/>
    <property type="evidence" value="ECO:0007669"/>
    <property type="project" value="EnsemblFungi"/>
</dbReference>
<evidence type="ECO:0000256" key="1">
    <source>
        <dbReference type="ARBA" id="ARBA00004141"/>
    </source>
</evidence>
<dbReference type="GO" id="GO:1990816">
    <property type="term" value="C:vacuole-mitochondrion membrane contact site"/>
    <property type="evidence" value="ECO:0007669"/>
    <property type="project" value="EnsemblFungi"/>
</dbReference>
<feature type="domain" description="P-type ATPase A" evidence="15">
    <location>
        <begin position="395"/>
        <end position="524"/>
    </location>
</feature>
<dbReference type="RefSeq" id="XP_008079185.1">
    <property type="nucleotide sequence ID" value="XM_008080994.1"/>
</dbReference>
<feature type="compositionally biased region" description="Polar residues" evidence="14">
    <location>
        <begin position="128"/>
        <end position="142"/>
    </location>
</feature>
<dbReference type="InterPro" id="IPR044492">
    <property type="entry name" value="P_typ_ATPase_HD_dom"/>
</dbReference>
<evidence type="ECO:0000256" key="11">
    <source>
        <dbReference type="ARBA" id="ARBA00023136"/>
    </source>
</evidence>
<dbReference type="FunFam" id="3.40.1110.10:FF:000057">
    <property type="entry name" value="Cation-transporting ATPase"/>
    <property type="match status" value="1"/>
</dbReference>
<feature type="domain" description="P5B-type ATPase N-terminal" evidence="16">
    <location>
        <begin position="220"/>
        <end position="278"/>
    </location>
</feature>
<dbReference type="GO" id="GO:0006874">
    <property type="term" value="P:intracellular calcium ion homeostasis"/>
    <property type="evidence" value="ECO:0007669"/>
    <property type="project" value="TreeGrafter"/>
</dbReference>
<dbReference type="InterPro" id="IPR023298">
    <property type="entry name" value="ATPase_P-typ_TM_dom_sf"/>
</dbReference>
<dbReference type="STRING" id="1116229.S3E6M2"/>
<keyword evidence="10 13" id="KW-1133">Transmembrane helix</keyword>
<evidence type="ECO:0000256" key="9">
    <source>
        <dbReference type="ARBA" id="ARBA00022967"/>
    </source>
</evidence>
<evidence type="ECO:0000256" key="12">
    <source>
        <dbReference type="ARBA" id="ARBA00049360"/>
    </source>
</evidence>
<dbReference type="Proteomes" id="UP000016922">
    <property type="component" value="Unassembled WGS sequence"/>
</dbReference>
<keyword evidence="18" id="KW-1185">Reference proteome</keyword>
<evidence type="ECO:0000256" key="13">
    <source>
        <dbReference type="RuleBase" id="RU362082"/>
    </source>
</evidence>
<dbReference type="HOGENOM" id="CLU_001828_3_1_1"/>
<dbReference type="PROSITE" id="PS00154">
    <property type="entry name" value="ATPASE_E1_E2"/>
    <property type="match status" value="1"/>
</dbReference>
<proteinExistence type="inferred from homology"/>
<keyword evidence="3" id="KW-0597">Phosphoprotein</keyword>
<feature type="transmembrane region" description="Helical" evidence="13">
    <location>
        <begin position="1112"/>
        <end position="1131"/>
    </location>
</feature>
<dbReference type="CDD" id="cd07542">
    <property type="entry name" value="P-type_ATPase_cation"/>
    <property type="match status" value="1"/>
</dbReference>
<dbReference type="SUPFAM" id="SSF81660">
    <property type="entry name" value="Metal cation-transporting ATPase, ATP-binding domain N"/>
    <property type="match status" value="1"/>
</dbReference>
<sequence>MDTTNEIPINRARRSSSQTHTSARPIRANAGQLHRRDSNMSTTSFLDEVEMAQDEMFSGPMGESVPTSISSFAHRRHRADSTASFTYYQEGQEQDLTHPPEYDAVILDDESELAFGEDDSSADLESGELSTMRRTSSGLSTASVHDQLLRSDSGHRSADGSDYGEGGRTSQKIYIVTEDLTIVIAGFRTSKIGFAIYTTISILTFGLAYLLLRWLPRWQNQWGEFVVQDIDSEEYGRSLSTVFGAQDKRFVLSYEDDDDPAIDTLRLLDYRYMRFSYHPLKDKFVLINSWKDPMWTNVKTMRTGIDGEEKESRELVFGKNLIDIKQKTIPQLLVDEAFHPFYVFQIASLILWSVDEYYYYAACIFAISLVSITTTLIETRSTMKRLREISRFECDVRVLRNSFWRYVPSSELVPGDVYEVTDPALTQFPCDSILLAGDCIVNESMLTGESVPVSKVPATDDSLRSLNLAASSIAPELARHFLFCGTKIVRARRPQDDKDDEAVALAMTVRTGFNTTKGALVRSMLFPKPSGFKFYRDSFRYISVMGGIAAVGFVASFVNFVRLHIAFHLIIVRALDLITIVVPPALPATLTIGTNFALSRLRKKEIYCISPQRVNVGGKLDIVCFDKTGTLTEDGLDVLGVRVAQKPSNRFSDILPDPLSLLPGAAYERDPTVVYDSHKAALYTMATCHSLRVVDGELVGDPLDLKMFNFTGWSFEEGEQRSGDGDDEEQGGITPSIARPPPGMEYDLDDNEGQQNTNSSPIELGILKSFEFVSQLRRASVVVRNFGSQGCDVYVKGAPECMKEICRADSFPNDYEELLSYYTHRGFRVIACATKHIKKLNWVKVQKMRRDEAESELDFLGFIIFENKLKPTTAGVLDELTEAGIRKVMCTGDNILTAISVARECNLIDKTAHCFVPHFIEGNFTDPNARLSWESIDNSIYTLDENTLTPLPPPVDGDASLPYDIANLRNYSLAVSGDVFRWVVDFAPPNVLKRMLVCGQVFARMSPDEKHELVEKLQSIDYCCGFCGDGANDCGALKAADVGISLSEAEASVAAPFTSRVFDITCVPDVIREGRAALVTSFSCFKYMSLYSAIQFTSVSFLYASASNLGDFQFLFIDLALILPIAIFMGWSGPFPILSQKRPTANLVSRKVLTPLLGQIAICILIQAVAFQAVQKQPWYIPPKLNHEKSNVLNSQNTILSVGPPFRQSMGQNLPFVVTIVVALLFTSYMLFDPSEGLARFMQLTPMTWDFKTFLLVLGVGYIAVAWTLEHHVLPRLAKYLGQIKTSVTGKAKVRKQYKVILSEMQELR</sequence>
<evidence type="ECO:0000256" key="3">
    <source>
        <dbReference type="ARBA" id="ARBA00022553"/>
    </source>
</evidence>
<feature type="region of interest" description="Disordered" evidence="14">
    <location>
        <begin position="717"/>
        <end position="759"/>
    </location>
</feature>
<keyword evidence="5 13" id="KW-0479">Metal-binding</keyword>
<comment type="similarity">
    <text evidence="2 13">Belongs to the cation transport ATPase (P-type) (TC 3.A.3) family. Type V subfamily.</text>
</comment>
<dbReference type="SFLD" id="SFLDG00002">
    <property type="entry name" value="C1.7:_P-type_atpase_like"/>
    <property type="match status" value="1"/>
</dbReference>
<feature type="transmembrane region" description="Helical" evidence="13">
    <location>
        <begin position="1214"/>
        <end position="1232"/>
    </location>
</feature>
<dbReference type="InterPro" id="IPR036412">
    <property type="entry name" value="HAD-like_sf"/>
</dbReference>
<evidence type="ECO:0000256" key="5">
    <source>
        <dbReference type="ARBA" id="ARBA00022723"/>
    </source>
</evidence>
<dbReference type="OrthoDB" id="48943at2759"/>
<feature type="transmembrane region" description="Helical" evidence="13">
    <location>
        <begin position="541"/>
        <end position="565"/>
    </location>
</feature>
<reference evidence="17 18" key="1">
    <citation type="journal article" date="2013" name="BMC Genomics">
        <title>Genomics-driven discovery of the pneumocandin biosynthetic gene cluster in the fungus Glarea lozoyensis.</title>
        <authorList>
            <person name="Chen L."/>
            <person name="Yue Q."/>
            <person name="Zhang X."/>
            <person name="Xiang M."/>
            <person name="Wang C."/>
            <person name="Li S."/>
            <person name="Che Y."/>
            <person name="Ortiz-Lopez F.J."/>
            <person name="Bills G.F."/>
            <person name="Liu X."/>
            <person name="An Z."/>
        </authorList>
    </citation>
    <scope>NUCLEOTIDE SEQUENCE [LARGE SCALE GENOMIC DNA]</scope>
    <source>
        <strain evidence="18">ATCC 20868 / MF5171</strain>
    </source>
</reference>
<evidence type="ECO:0000259" key="16">
    <source>
        <dbReference type="Pfam" id="PF12409"/>
    </source>
</evidence>
<dbReference type="eggNOG" id="KOG0208">
    <property type="taxonomic scope" value="Eukaryota"/>
</dbReference>
<dbReference type="InterPro" id="IPR023214">
    <property type="entry name" value="HAD_sf"/>
</dbReference>
<dbReference type="Gene3D" id="2.70.150.10">
    <property type="entry name" value="Calcium-transporting ATPase, cytoplasmic transduction domain A"/>
    <property type="match status" value="1"/>
</dbReference>
<comment type="catalytic activity">
    <reaction evidence="12 13">
        <text>ATP + H2O = ADP + phosphate + H(+)</text>
        <dbReference type="Rhea" id="RHEA:13065"/>
        <dbReference type="ChEBI" id="CHEBI:15377"/>
        <dbReference type="ChEBI" id="CHEBI:15378"/>
        <dbReference type="ChEBI" id="CHEBI:30616"/>
        <dbReference type="ChEBI" id="CHEBI:43474"/>
        <dbReference type="ChEBI" id="CHEBI:456216"/>
    </reaction>
</comment>
<dbReference type="KEGG" id="glz:GLAREA_07046"/>
<evidence type="ECO:0000259" key="15">
    <source>
        <dbReference type="Pfam" id="PF00122"/>
    </source>
</evidence>
<evidence type="ECO:0000313" key="17">
    <source>
        <dbReference type="EMBL" id="EPE34033.1"/>
    </source>
</evidence>
<feature type="transmembrane region" description="Helical" evidence="13">
    <location>
        <begin position="1253"/>
        <end position="1269"/>
    </location>
</feature>
<dbReference type="SFLD" id="SFLDF00027">
    <property type="entry name" value="p-type_atpase"/>
    <property type="match status" value="1"/>
</dbReference>
<dbReference type="GO" id="GO:0008270">
    <property type="term" value="F:zinc ion binding"/>
    <property type="evidence" value="ECO:0007669"/>
    <property type="project" value="EnsemblFungi"/>
</dbReference>
<dbReference type="Gene3D" id="3.40.50.1000">
    <property type="entry name" value="HAD superfamily/HAD-like"/>
    <property type="match status" value="1"/>
</dbReference>
<feature type="domain" description="P5B-type ATPase N-terminal" evidence="16">
    <location>
        <begin position="178"/>
        <end position="219"/>
    </location>
</feature>
<feature type="transmembrane region" description="Helical" evidence="13">
    <location>
        <begin position="1152"/>
        <end position="1174"/>
    </location>
</feature>
<dbReference type="SUPFAM" id="SSF56784">
    <property type="entry name" value="HAD-like"/>
    <property type="match status" value="1"/>
</dbReference>
<dbReference type="FunFam" id="1.20.1110.10:FF:000032">
    <property type="entry name" value="Cation-transporting ATPase"/>
    <property type="match status" value="1"/>
</dbReference>
<keyword evidence="7 13" id="KW-0067">ATP-binding</keyword>
<feature type="compositionally biased region" description="Acidic residues" evidence="14">
    <location>
        <begin position="116"/>
        <end position="126"/>
    </location>
</feature>
<dbReference type="FunFam" id="3.40.50.1000:FF:000068">
    <property type="entry name" value="Cation-transporting ATPase"/>
    <property type="match status" value="1"/>
</dbReference>
<protein>
    <recommendedName>
        <fullName evidence="13">Cation-transporting ATPase</fullName>
        <ecNumber evidence="13">7.2.2.-</ecNumber>
    </recommendedName>
</protein>
<dbReference type="InterPro" id="IPR006544">
    <property type="entry name" value="P-type_TPase_V"/>
</dbReference>
<feature type="region of interest" description="Disordered" evidence="14">
    <location>
        <begin position="1"/>
        <end position="36"/>
    </location>
</feature>
<dbReference type="InterPro" id="IPR059000">
    <property type="entry name" value="ATPase_P-type_domA"/>
</dbReference>
<dbReference type="EC" id="7.2.2.-" evidence="13"/>
<dbReference type="InterPro" id="IPR001757">
    <property type="entry name" value="P_typ_ATPase"/>
</dbReference>
<dbReference type="GO" id="GO:0030145">
    <property type="term" value="F:manganese ion binding"/>
    <property type="evidence" value="ECO:0007669"/>
    <property type="project" value="EnsemblFungi"/>
</dbReference>
<feature type="region of interest" description="Disordered" evidence="14">
    <location>
        <begin position="116"/>
        <end position="142"/>
    </location>
</feature>